<evidence type="ECO:0000256" key="1">
    <source>
        <dbReference type="SAM" id="Phobius"/>
    </source>
</evidence>
<feature type="transmembrane region" description="Helical" evidence="1">
    <location>
        <begin position="65"/>
        <end position="84"/>
    </location>
</feature>
<accession>A0A9X2T3P1</accession>
<feature type="transmembrane region" description="Helical" evidence="1">
    <location>
        <begin position="22"/>
        <end position="45"/>
    </location>
</feature>
<evidence type="ECO:0000313" key="2">
    <source>
        <dbReference type="EMBL" id="MCS0493734.1"/>
    </source>
</evidence>
<proteinExistence type="predicted"/>
<name>A0A9X2T3P1_9HYPH</name>
<reference evidence="2" key="1">
    <citation type="submission" date="2022-08" db="EMBL/GenBank/DDBJ databases">
        <authorList>
            <person name="Li F."/>
        </authorList>
    </citation>
    <scope>NUCLEOTIDE SEQUENCE</scope>
    <source>
        <strain evidence="2">MQZ15Z-1</strain>
    </source>
</reference>
<dbReference type="EMBL" id="JANTHZ010000001">
    <property type="protein sequence ID" value="MCS0493734.1"/>
    <property type="molecule type" value="Genomic_DNA"/>
</dbReference>
<dbReference type="AlphaFoldDB" id="A0A9X2T3P1"/>
<gene>
    <name evidence="2" type="ORF">NVS89_01395</name>
</gene>
<sequence>MPRHHVGPAEPSRTAGRRFRRALLEAGVVLSLTLAIVAVLCMFSLQRAVALEIHPAMASDGRIAMGAVLLTGFIGLCGLSSFMLRNTLQPARSSSSGRREG</sequence>
<organism evidence="2 3">
    <name type="scientific">Ancylobacter mangrovi</name>
    <dbReference type="NCBI Taxonomy" id="2972472"/>
    <lineage>
        <taxon>Bacteria</taxon>
        <taxon>Pseudomonadati</taxon>
        <taxon>Pseudomonadota</taxon>
        <taxon>Alphaproteobacteria</taxon>
        <taxon>Hyphomicrobiales</taxon>
        <taxon>Xanthobacteraceae</taxon>
        <taxon>Ancylobacter</taxon>
    </lineage>
</organism>
<dbReference type="RefSeq" id="WP_258730684.1">
    <property type="nucleotide sequence ID" value="NZ_JANTHZ010000001.1"/>
</dbReference>
<keyword evidence="1" id="KW-1133">Transmembrane helix</keyword>
<dbReference type="Proteomes" id="UP001151088">
    <property type="component" value="Unassembled WGS sequence"/>
</dbReference>
<keyword evidence="1" id="KW-0812">Transmembrane</keyword>
<protein>
    <submittedName>
        <fullName evidence="2">Uncharacterized protein</fullName>
    </submittedName>
</protein>
<comment type="caution">
    <text evidence="2">The sequence shown here is derived from an EMBL/GenBank/DDBJ whole genome shotgun (WGS) entry which is preliminary data.</text>
</comment>
<evidence type="ECO:0000313" key="3">
    <source>
        <dbReference type="Proteomes" id="UP001151088"/>
    </source>
</evidence>
<keyword evidence="3" id="KW-1185">Reference proteome</keyword>
<keyword evidence="1" id="KW-0472">Membrane</keyword>